<dbReference type="Proteomes" id="UP000198287">
    <property type="component" value="Unassembled WGS sequence"/>
</dbReference>
<accession>A0A226DL98</accession>
<dbReference type="OrthoDB" id="4788989at2759"/>
<evidence type="ECO:0000313" key="2">
    <source>
        <dbReference type="EMBL" id="OXA45768.1"/>
    </source>
</evidence>
<evidence type="ECO:0000313" key="1">
    <source>
        <dbReference type="EMBL" id="OXA45582.1"/>
    </source>
</evidence>
<evidence type="ECO:0000313" key="3">
    <source>
        <dbReference type="Proteomes" id="UP000198287"/>
    </source>
</evidence>
<comment type="caution">
    <text evidence="2">The sequence shown here is derived from an EMBL/GenBank/DDBJ whole genome shotgun (WGS) entry which is preliminary data.</text>
</comment>
<reference evidence="2 3" key="1">
    <citation type="submission" date="2015-12" db="EMBL/GenBank/DDBJ databases">
        <title>The genome of Folsomia candida.</title>
        <authorList>
            <person name="Faddeeva A."/>
            <person name="Derks M.F."/>
            <person name="Anvar Y."/>
            <person name="Smit S."/>
            <person name="Van Straalen N."/>
            <person name="Roelofs D."/>
        </authorList>
    </citation>
    <scope>NUCLEOTIDE SEQUENCE [LARGE SCALE GENOMIC DNA]</scope>
    <source>
        <strain evidence="2 3">VU population</strain>
        <tissue evidence="2">Whole body</tissue>
    </source>
</reference>
<organism evidence="2 3">
    <name type="scientific">Folsomia candida</name>
    <name type="common">Springtail</name>
    <dbReference type="NCBI Taxonomy" id="158441"/>
    <lineage>
        <taxon>Eukaryota</taxon>
        <taxon>Metazoa</taxon>
        <taxon>Ecdysozoa</taxon>
        <taxon>Arthropoda</taxon>
        <taxon>Hexapoda</taxon>
        <taxon>Collembola</taxon>
        <taxon>Entomobryomorpha</taxon>
        <taxon>Isotomoidea</taxon>
        <taxon>Isotomidae</taxon>
        <taxon>Proisotominae</taxon>
        <taxon>Folsomia</taxon>
    </lineage>
</organism>
<name>A0A226DL98_FOLCA</name>
<gene>
    <name evidence="2" type="ORF">Fcan01_19636</name>
    <name evidence="1" type="ORF">Fcan01_19642</name>
</gene>
<dbReference type="EMBL" id="LNIX01000017">
    <property type="protein sequence ID" value="OXA45582.1"/>
    <property type="molecule type" value="Genomic_DNA"/>
</dbReference>
<dbReference type="EMBL" id="LNIX01000017">
    <property type="protein sequence ID" value="OXA45768.1"/>
    <property type="molecule type" value="Genomic_DNA"/>
</dbReference>
<protein>
    <submittedName>
        <fullName evidence="2">Uncharacterized protein</fullName>
    </submittedName>
</protein>
<proteinExistence type="predicted"/>
<keyword evidence="3" id="KW-1185">Reference proteome</keyword>
<sequence length="254" mass="29732">MQVSSNEVIENCLYDGCPVIQIDSELKVHKQTCGYRIKLDCHVECGVEDVPMCEYLLHLATVRKVPMFEERKATVFVQKTGPTYFNDENAFELRINFFVVMSDCVKHLTQRHKYYLRSSARRWLSILEDDKLLAEGSWPVEILEKEEKIFLLHNEIRGDDTVYFWMTVLGGLEIAAEYIFELKLFKKMDDGQDQIEVWKMPVVAFHAQTVSRRGFSCYVVIPPSILLKICTPVEPVEKIKFWFDVSFRICRQIV</sequence>
<dbReference type="AlphaFoldDB" id="A0A226DL98"/>